<organism evidence="2 3">
    <name type="scientific">Parachaetomium inaequale</name>
    <dbReference type="NCBI Taxonomy" id="2588326"/>
    <lineage>
        <taxon>Eukaryota</taxon>
        <taxon>Fungi</taxon>
        <taxon>Dikarya</taxon>
        <taxon>Ascomycota</taxon>
        <taxon>Pezizomycotina</taxon>
        <taxon>Sordariomycetes</taxon>
        <taxon>Sordariomycetidae</taxon>
        <taxon>Sordariales</taxon>
        <taxon>Chaetomiaceae</taxon>
        <taxon>Parachaetomium</taxon>
    </lineage>
</organism>
<reference evidence="3" key="1">
    <citation type="journal article" date="2023" name="Mol. Phylogenet. Evol.">
        <title>Genome-scale phylogeny and comparative genomics of the fungal order Sordariales.</title>
        <authorList>
            <person name="Hensen N."/>
            <person name="Bonometti L."/>
            <person name="Westerberg I."/>
            <person name="Brannstrom I.O."/>
            <person name="Guillou S."/>
            <person name="Cros-Aarteil S."/>
            <person name="Calhoun S."/>
            <person name="Haridas S."/>
            <person name="Kuo A."/>
            <person name="Mondo S."/>
            <person name="Pangilinan J."/>
            <person name="Riley R."/>
            <person name="LaButti K."/>
            <person name="Andreopoulos B."/>
            <person name="Lipzen A."/>
            <person name="Chen C."/>
            <person name="Yan M."/>
            <person name="Daum C."/>
            <person name="Ng V."/>
            <person name="Clum A."/>
            <person name="Steindorff A."/>
            <person name="Ohm R.A."/>
            <person name="Martin F."/>
            <person name="Silar P."/>
            <person name="Natvig D.O."/>
            <person name="Lalanne C."/>
            <person name="Gautier V."/>
            <person name="Ament-Velasquez S.L."/>
            <person name="Kruys A."/>
            <person name="Hutchinson M.I."/>
            <person name="Powell A.J."/>
            <person name="Barry K."/>
            <person name="Miller A.N."/>
            <person name="Grigoriev I.V."/>
            <person name="Debuchy R."/>
            <person name="Gladieux P."/>
            <person name="Hiltunen Thoren M."/>
            <person name="Johannesson H."/>
        </authorList>
    </citation>
    <scope>NUCLEOTIDE SEQUENCE [LARGE SCALE GENOMIC DNA]</scope>
    <source>
        <strain evidence="3">CBS 284.82</strain>
    </source>
</reference>
<dbReference type="Pfam" id="PF06985">
    <property type="entry name" value="HET"/>
    <property type="match status" value="1"/>
</dbReference>
<protein>
    <submittedName>
        <fullName evidence="2">Heterokaryon incompatibility protein-domain-containing protein</fullName>
    </submittedName>
</protein>
<gene>
    <name evidence="2" type="ORF">C8A01DRAFT_14957</name>
</gene>
<dbReference type="AlphaFoldDB" id="A0AAN6PLX9"/>
<dbReference type="Pfam" id="PF26639">
    <property type="entry name" value="Het-6_barrel"/>
    <property type="match status" value="1"/>
</dbReference>
<dbReference type="PANTHER" id="PTHR24148:SF73">
    <property type="entry name" value="HET DOMAIN PROTEIN (AFU_ORTHOLOGUE AFUA_8G01020)"/>
    <property type="match status" value="1"/>
</dbReference>
<evidence type="ECO:0000313" key="2">
    <source>
        <dbReference type="EMBL" id="KAK4041296.1"/>
    </source>
</evidence>
<dbReference type="EMBL" id="MU854360">
    <property type="protein sequence ID" value="KAK4041296.1"/>
    <property type="molecule type" value="Genomic_DNA"/>
</dbReference>
<dbReference type="InterPro" id="IPR010730">
    <property type="entry name" value="HET"/>
</dbReference>
<dbReference type="Proteomes" id="UP001303115">
    <property type="component" value="Unassembled WGS sequence"/>
</dbReference>
<sequence>MSVPAQVEPPACAKELRYDALPNATSIRILDVVESGPTKIRCEMRVVDLDSDPKYAALSYTWDNPITVYERPLSDPLTLKHLEDPDKFKFPFERSIRPPGLGGEYFPVVDGARREYYVRTFDYGQNLPYEKVDGQSTTRRVIEVNGCPVLVRENLYDFVSSLGELRRHMSGETLDAAEVAEARDALQLPIWVDAVCINQDDLSERAAQVHLMERIFKSAVHVLAWVGPSDRLANEATEAIRILLDYSQARSRGMGRYLELTALTLSNVPEMTATHWFALFAFFQRRWFRRAWVAQELVLARHTYVVHGETMLDMALIQSVLGTLHELKLSHQLCEFGRAFLTGETVSDPGSHLTTLLAFANANNGGSSAGSPRKSLAVEPKDVFDFVRGVEHVRRCTQDGDQPRLLAVISAFRNLGATDPRDKIFAFLNLAAVDRSLFPSTPGTYWRIVPDYRASVQDVFRTATAAIIKETRRLSVLSHVQDAQDTITRYLPTWVPDFSARLGRAPLDDGSRTLECDFRACGGSEGVRVVNPDGTLDVRGLRIDTVSTATEIDVDPLRQILKVALGVPARYPGKPLAWCSTGAGKKVLRPRALSRVEALWRTLMADNVFERRRGGVTDDADDRDYFSGGFSSWVLQHILLARVALHEHAGLDTDHWVRKLASESLCSKLALWAAMYDGHQTVADSELSDVHVPDFKRALKNLYVKRQDERDQYQLDQHLGINDPTIGILDLPTANRLMESVFEPIDELEAEIVDDYLCGTYRLSALARLRPEERGQAAAFENRMREATEERSLFCTRGGRLALGPKSVGKEPNCKDEVWILQSAKVPFILRREKDGRYRVVGEAYVHGIMYGERTVHDCNWEDVNLI</sequence>
<comment type="caution">
    <text evidence="2">The sequence shown here is derived from an EMBL/GenBank/DDBJ whole genome shotgun (WGS) entry which is preliminary data.</text>
</comment>
<evidence type="ECO:0000313" key="3">
    <source>
        <dbReference type="Proteomes" id="UP001303115"/>
    </source>
</evidence>
<dbReference type="InterPro" id="IPR052895">
    <property type="entry name" value="HetReg/Transcr_Mod"/>
</dbReference>
<name>A0AAN6PLX9_9PEZI</name>
<evidence type="ECO:0000259" key="1">
    <source>
        <dbReference type="Pfam" id="PF06985"/>
    </source>
</evidence>
<feature type="domain" description="Heterokaryon incompatibility" evidence="1">
    <location>
        <begin position="182"/>
        <end position="296"/>
    </location>
</feature>
<dbReference type="PANTHER" id="PTHR24148">
    <property type="entry name" value="ANKYRIN REPEAT DOMAIN-CONTAINING PROTEIN 39 HOMOLOG-RELATED"/>
    <property type="match status" value="1"/>
</dbReference>
<accession>A0AAN6PLX9</accession>
<proteinExistence type="predicted"/>
<keyword evidence="3" id="KW-1185">Reference proteome</keyword>